<sequence>MNMKNVVLLCYGKEIEFKRTLFAVLSFWSWYENSKGDVRVIIYTDNPEYFKPYLVDFNVTYVLVPITEIEESTKKSGLIYRFKISVIDKAFQQYPNEDVLYIDTDTFFIANPQPLFNALVPGQSFMHLREQTFEEMVEVYKWLNTATLDAQEFPRSFLRLIESKTYSVGGKQEQFNRMQHVWNAGVIGLPSSMRKLIPDVFALSDEFFLETKWRISEQLAFTVVLNAASKIQPSGDVINHYWHYKDRVDPRLNELFTLGFKKLNKNRKLIAVRRTTQKLNKLIYHEQMMTNTKNYLREKDYKNGFRYAFKALKGMPLNDDFVKIIKYRFSKVAS</sequence>
<name>A0A5B6TCS0_9BACT</name>
<keyword evidence="2" id="KW-1185">Reference proteome</keyword>
<proteinExistence type="predicted"/>
<gene>
    <name evidence="1" type="ORF">FOA19_20600</name>
</gene>
<dbReference type="InterPro" id="IPR029044">
    <property type="entry name" value="Nucleotide-diphossugar_trans"/>
</dbReference>
<protein>
    <recommendedName>
        <fullName evidence="3">Nucleotide-diphospho-sugar transferase domain-containing protein</fullName>
    </recommendedName>
</protein>
<dbReference type="RefSeq" id="WP_149092718.1">
    <property type="nucleotide sequence ID" value="NZ_VKKY01000003.1"/>
</dbReference>
<dbReference type="Proteomes" id="UP000324133">
    <property type="component" value="Unassembled WGS sequence"/>
</dbReference>
<evidence type="ECO:0008006" key="3">
    <source>
        <dbReference type="Google" id="ProtNLM"/>
    </source>
</evidence>
<dbReference type="Gene3D" id="3.90.550.10">
    <property type="entry name" value="Spore Coat Polysaccharide Biosynthesis Protein SpsA, Chain A"/>
    <property type="match status" value="1"/>
</dbReference>
<organism evidence="1 2">
    <name type="scientific">Rufibacter hautae</name>
    <dbReference type="NCBI Taxonomy" id="2595005"/>
    <lineage>
        <taxon>Bacteria</taxon>
        <taxon>Pseudomonadati</taxon>
        <taxon>Bacteroidota</taxon>
        <taxon>Cytophagia</taxon>
        <taxon>Cytophagales</taxon>
        <taxon>Hymenobacteraceae</taxon>
        <taxon>Rufibacter</taxon>
    </lineage>
</organism>
<dbReference type="OrthoDB" id="865313at2"/>
<evidence type="ECO:0000313" key="1">
    <source>
        <dbReference type="EMBL" id="KAA3436779.1"/>
    </source>
</evidence>
<dbReference type="EMBL" id="VKKY01000003">
    <property type="protein sequence ID" value="KAA3436779.1"/>
    <property type="molecule type" value="Genomic_DNA"/>
</dbReference>
<accession>A0A5B6TCS0</accession>
<comment type="caution">
    <text evidence="1">The sequence shown here is derived from an EMBL/GenBank/DDBJ whole genome shotgun (WGS) entry which is preliminary data.</text>
</comment>
<evidence type="ECO:0000313" key="2">
    <source>
        <dbReference type="Proteomes" id="UP000324133"/>
    </source>
</evidence>
<dbReference type="SUPFAM" id="SSF53448">
    <property type="entry name" value="Nucleotide-diphospho-sugar transferases"/>
    <property type="match status" value="1"/>
</dbReference>
<dbReference type="AlphaFoldDB" id="A0A5B6TCS0"/>
<reference evidence="1 2" key="1">
    <citation type="submission" date="2019-07" db="EMBL/GenBank/DDBJ databases">
        <title>Rufibacter sp. nov., isolated from lake sediment.</title>
        <authorList>
            <person name="Qu J.-H."/>
        </authorList>
    </citation>
    <scope>NUCLEOTIDE SEQUENCE [LARGE SCALE GENOMIC DNA]</scope>
    <source>
        <strain evidence="1 2">NBS58-1</strain>
    </source>
</reference>